<dbReference type="Gene3D" id="4.10.410.20">
    <property type="match status" value="1"/>
</dbReference>
<feature type="compositionally biased region" description="Basic and acidic residues" evidence="6">
    <location>
        <begin position="972"/>
        <end position="991"/>
    </location>
</feature>
<dbReference type="InterPro" id="IPR017981">
    <property type="entry name" value="GPCR_2-like_7TM"/>
</dbReference>
<dbReference type="InterPro" id="IPR000832">
    <property type="entry name" value="GPCR_2_secretin-like"/>
</dbReference>
<dbReference type="InterPro" id="IPR036024">
    <property type="entry name" value="Somatomedin_B-like_dom_sf"/>
</dbReference>
<dbReference type="GO" id="GO:0016020">
    <property type="term" value="C:membrane"/>
    <property type="evidence" value="ECO:0007669"/>
    <property type="project" value="UniProtKB-SubCell"/>
</dbReference>
<dbReference type="KEGG" id="spu:100889913"/>
<keyword evidence="12" id="KW-1185">Reference proteome</keyword>
<feature type="transmembrane region" description="Helical" evidence="7">
    <location>
        <begin position="805"/>
        <end position="831"/>
    </location>
</feature>
<dbReference type="PANTHER" id="PTHR45902">
    <property type="entry name" value="LATROPHILIN RECEPTOR-LIKE PROTEIN A"/>
    <property type="match status" value="1"/>
</dbReference>
<evidence type="ECO:0000313" key="12">
    <source>
        <dbReference type="Proteomes" id="UP000007110"/>
    </source>
</evidence>
<feature type="region of interest" description="Disordered" evidence="6">
    <location>
        <begin position="967"/>
        <end position="1005"/>
    </location>
</feature>
<comment type="subcellular location">
    <subcellularLocation>
        <location evidence="1">Membrane</location>
        <topology evidence="1">Multi-pass membrane protein</topology>
    </subcellularLocation>
</comment>
<sequence length="1005" mass="113274">MFIMMKTHQLLFVLLGFLSAHLHVDAYVLDEDSGLEELFTMCMNGSCESESFSCTNRCGSSLPNSRSCQCDHECLILGDCCLDYEHLCIPLAIRHHTRMVASSLPVPDTSLSSSVSQEDEGNRAASSIGDNFLIPPSVIVANYPDFDLSLRRSHMHLGDRACVKVGNYKHFVFVKKCMDSAYSGSQLEQQCQMATSTLDLLASLPVAVTNDTHYRNIYCAFCSGIQYKDIYFWKIGFDCGSNRIQTNHYQGDVLDTVGIMMKLCDYDILPNLAPGTQMPRSCTQEQGSEDRCRCSRGSAQNTCQQLRDTYSYPVIVHGNWYKNVHSAFCNEEFNGTSTNITCSFENEIRDRNSRPFALPMLFTFSMKDGALLTTSANDLVRSSNSSSCDINEWLDPFLKECRAIYCPSNTFVINGVCVKDLKPSNLTFDQCSTNSSFWKQKYEEKLQETDKYRQRTSWLKIRAVSNHESALNLIMVTFRVTLKSEKLDVNIKNLKTVSSSTRNSTLHTQSIVFELHLIDNTSNFTNMPSAIRRAVRLLAYDSGITMSVLSVEWKTYESLSVHTDICTESQGDVFLRVLWAKDTTDYSDDEYDELLLNEDMFNEYQPKKLTIYTDNNKEWSRFNLHCCSSPLMCRQISFNSSEFDWDNVLNGTLLHKASGIVIPSDMFSLDGNGFVRVCEDMFGNQNITNKLKGHILNSQTYVTLVGNAISIISLLATLVTMCTFPELQNLPGKIISCLSISLLLANIFLLISYPSSSEWLCLLFGVSLHYIWLSVFFWANALAIDMTRTFRVNSKRMVFRIKGNVQFIIYSLYAWFSPAIIVTIGVLIHFLSERRIYNTVGTCWLIAGQPIITLFLLPFTFFMVVNTALFIVVLVSISKTKDGMDNVTESSINIQPRAIAWLAIKLSFTLGITWALGLVAAMAGNQIIWYIFNVVNSLSGLGVSLSIVGNQKVLRLWQTKMKRCRGTNVEGATEKKSTNVDKAASERRKSTPSDSSKQILNDSEI</sequence>
<evidence type="ECO:0000259" key="10">
    <source>
        <dbReference type="PROSITE" id="PS50958"/>
    </source>
</evidence>
<dbReference type="InterPro" id="IPR001212">
    <property type="entry name" value="Somatomedin_B_dom"/>
</dbReference>
<reference evidence="12" key="1">
    <citation type="submission" date="2015-02" db="EMBL/GenBank/DDBJ databases">
        <title>Genome sequencing for Strongylocentrotus purpuratus.</title>
        <authorList>
            <person name="Murali S."/>
            <person name="Liu Y."/>
            <person name="Vee V."/>
            <person name="English A."/>
            <person name="Wang M."/>
            <person name="Skinner E."/>
            <person name="Han Y."/>
            <person name="Muzny D.M."/>
            <person name="Worley K.C."/>
            <person name="Gibbs R.A."/>
        </authorList>
    </citation>
    <scope>NUCLEOTIDE SEQUENCE</scope>
</reference>
<reference evidence="11" key="2">
    <citation type="submission" date="2021-01" db="UniProtKB">
        <authorList>
            <consortium name="EnsemblMetazoa"/>
        </authorList>
    </citation>
    <scope>IDENTIFICATION</scope>
</reference>
<feature type="transmembrane region" description="Helical" evidence="7">
    <location>
        <begin position="734"/>
        <end position="753"/>
    </location>
</feature>
<feature type="chain" id="PRO_5029459280" evidence="8">
    <location>
        <begin position="27"/>
        <end position="1005"/>
    </location>
</feature>
<dbReference type="Pfam" id="PF00002">
    <property type="entry name" value="7tm_2"/>
    <property type="match status" value="1"/>
</dbReference>
<dbReference type="GeneID" id="100889913"/>
<dbReference type="Proteomes" id="UP000007110">
    <property type="component" value="Unassembled WGS sequence"/>
</dbReference>
<feature type="transmembrane region" description="Helical" evidence="7">
    <location>
        <begin position="851"/>
        <end position="877"/>
    </location>
</feature>
<dbReference type="GO" id="GO:0004930">
    <property type="term" value="F:G protein-coupled receptor activity"/>
    <property type="evidence" value="ECO:0007669"/>
    <property type="project" value="InterPro"/>
</dbReference>
<evidence type="ECO:0000256" key="4">
    <source>
        <dbReference type="ARBA" id="ARBA00023136"/>
    </source>
</evidence>
<protein>
    <submittedName>
        <fullName evidence="11">Uncharacterized protein</fullName>
    </submittedName>
</protein>
<dbReference type="SUPFAM" id="SSF90188">
    <property type="entry name" value="Somatomedin B domain"/>
    <property type="match status" value="1"/>
</dbReference>
<organism evidence="11 12">
    <name type="scientific">Strongylocentrotus purpuratus</name>
    <name type="common">Purple sea urchin</name>
    <dbReference type="NCBI Taxonomy" id="7668"/>
    <lineage>
        <taxon>Eukaryota</taxon>
        <taxon>Metazoa</taxon>
        <taxon>Echinodermata</taxon>
        <taxon>Eleutherozoa</taxon>
        <taxon>Echinozoa</taxon>
        <taxon>Echinoidea</taxon>
        <taxon>Euechinoidea</taxon>
        <taxon>Echinacea</taxon>
        <taxon>Camarodonta</taxon>
        <taxon>Echinidea</taxon>
        <taxon>Strongylocentrotidae</taxon>
        <taxon>Strongylocentrotus</taxon>
    </lineage>
</organism>
<accession>A0A7M7GJ24</accession>
<evidence type="ECO:0000256" key="7">
    <source>
        <dbReference type="SAM" id="Phobius"/>
    </source>
</evidence>
<keyword evidence="3 7" id="KW-1133">Transmembrane helix</keyword>
<dbReference type="CDD" id="cd15039">
    <property type="entry name" value="7tmB3_Methuselah-like"/>
    <property type="match status" value="1"/>
</dbReference>
<name>A0A7M7GJ24_STRPU</name>
<dbReference type="EnsemblMetazoa" id="XM_003729855">
    <property type="protein sequence ID" value="XP_003729903"/>
    <property type="gene ID" value="LOC100889913"/>
</dbReference>
<feature type="transmembrane region" description="Helical" evidence="7">
    <location>
        <begin position="759"/>
        <end position="784"/>
    </location>
</feature>
<feature type="compositionally biased region" description="Polar residues" evidence="6">
    <location>
        <begin position="992"/>
        <end position="1005"/>
    </location>
</feature>
<evidence type="ECO:0000256" key="6">
    <source>
        <dbReference type="SAM" id="MobiDB-lite"/>
    </source>
</evidence>
<dbReference type="SMART" id="SM00201">
    <property type="entry name" value="SO"/>
    <property type="match status" value="1"/>
</dbReference>
<dbReference type="GO" id="GO:0007166">
    <property type="term" value="P:cell surface receptor signaling pathway"/>
    <property type="evidence" value="ECO:0007669"/>
    <property type="project" value="InterPro"/>
</dbReference>
<keyword evidence="8" id="KW-0732">Signal</keyword>
<keyword evidence="5" id="KW-1015">Disulfide bond</keyword>
<keyword evidence="2 7" id="KW-0812">Transmembrane</keyword>
<dbReference type="OMA" id="IYCAFCS"/>
<feature type="signal peptide" evidence="8">
    <location>
        <begin position="1"/>
        <end position="26"/>
    </location>
</feature>
<feature type="domain" description="SMB" evidence="10">
    <location>
        <begin position="50"/>
        <end position="92"/>
    </location>
</feature>
<dbReference type="PROSITE" id="PS00524">
    <property type="entry name" value="SMB_1"/>
    <property type="match status" value="1"/>
</dbReference>
<evidence type="ECO:0000256" key="3">
    <source>
        <dbReference type="ARBA" id="ARBA00022989"/>
    </source>
</evidence>
<dbReference type="InParanoid" id="A0A7M7GJ24"/>
<evidence type="ECO:0000256" key="2">
    <source>
        <dbReference type="ARBA" id="ARBA00022692"/>
    </source>
</evidence>
<feature type="transmembrane region" description="Helical" evidence="7">
    <location>
        <begin position="927"/>
        <end position="948"/>
    </location>
</feature>
<feature type="transmembrane region" description="Helical" evidence="7">
    <location>
        <begin position="898"/>
        <end position="921"/>
    </location>
</feature>
<evidence type="ECO:0000313" key="11">
    <source>
        <dbReference type="EnsemblMetazoa" id="XP_003729903"/>
    </source>
</evidence>
<evidence type="ECO:0000256" key="8">
    <source>
        <dbReference type="SAM" id="SignalP"/>
    </source>
</evidence>
<evidence type="ECO:0000259" key="9">
    <source>
        <dbReference type="PROSITE" id="PS50261"/>
    </source>
</evidence>
<dbReference type="Pfam" id="PF01033">
    <property type="entry name" value="Somatomedin_B"/>
    <property type="match status" value="1"/>
</dbReference>
<dbReference type="Gene3D" id="1.20.1070.10">
    <property type="entry name" value="Rhodopsin 7-helix transmembrane proteins"/>
    <property type="match status" value="1"/>
</dbReference>
<evidence type="ECO:0000256" key="5">
    <source>
        <dbReference type="ARBA" id="ARBA00023157"/>
    </source>
</evidence>
<dbReference type="PROSITE" id="PS50958">
    <property type="entry name" value="SMB_2"/>
    <property type="match status" value="1"/>
</dbReference>
<dbReference type="InterPro" id="IPR053231">
    <property type="entry name" value="GPCR_LN-TM7"/>
</dbReference>
<dbReference type="AlphaFoldDB" id="A0A7M7GJ24"/>
<dbReference type="OrthoDB" id="6134459at2759"/>
<feature type="transmembrane region" description="Helical" evidence="7">
    <location>
        <begin position="701"/>
        <end position="722"/>
    </location>
</feature>
<feature type="domain" description="G-protein coupled receptors family 2 profile 2" evidence="9">
    <location>
        <begin position="699"/>
        <end position="951"/>
    </location>
</feature>
<dbReference type="PANTHER" id="PTHR45902:SF4">
    <property type="entry name" value="G-PROTEIN COUPLED RECEPTORS FAMILY 2 PROFILE 2 DOMAIN-CONTAINING PROTEIN"/>
    <property type="match status" value="1"/>
</dbReference>
<proteinExistence type="predicted"/>
<dbReference type="RefSeq" id="XP_003729903.2">
    <property type="nucleotide sequence ID" value="XM_003729855.3"/>
</dbReference>
<dbReference type="PROSITE" id="PS50261">
    <property type="entry name" value="G_PROTEIN_RECEP_F2_4"/>
    <property type="match status" value="1"/>
</dbReference>
<keyword evidence="4 7" id="KW-0472">Membrane</keyword>
<evidence type="ECO:0000256" key="1">
    <source>
        <dbReference type="ARBA" id="ARBA00004141"/>
    </source>
</evidence>